<accession>A0AAT9GMW5</accession>
<dbReference type="NCBIfam" id="NF040570">
    <property type="entry name" value="guided_TnpB"/>
    <property type="match status" value="1"/>
</dbReference>
<keyword evidence="3" id="KW-0540">Nuclease</keyword>
<dbReference type="GO" id="GO:0003677">
    <property type="term" value="F:DNA binding"/>
    <property type="evidence" value="ECO:0007669"/>
    <property type="project" value="UniProtKB-KW"/>
</dbReference>
<dbReference type="NCBIfam" id="TIGR01766">
    <property type="entry name" value="IS200/IS605 family accessory protein TnpB-like domain"/>
    <property type="match status" value="1"/>
</dbReference>
<dbReference type="AlphaFoldDB" id="A0AAT9GMW5"/>
<evidence type="ECO:0000256" key="1">
    <source>
        <dbReference type="ARBA" id="ARBA00023125"/>
    </source>
</evidence>
<sequence length="322" mass="38296">MYKVLREEYGLPSKLAQDCYRDAIATYKGWLKNPKRGRFPVLKNISVWLTAKASYTLDLENKKAKILGQEVQIIGYPHNLDFYKDWEIKEARLVMRADEWYLHVTMKKKVKVEKEVKGLIAVDINMDFITLGNDKQVIEIPTKLSDVYHYKKLAEGLQRKYPKRWKENKRILNRIRHFHTRARNILIDFARKVGKWVIDEAIKFSVNYIVLERLNRMISRVKELKKDFRDRLYLMEYSRIQYWIGWEAKKHGLNVIYVDAKYSSQTCPKCGSRMVESSYRMLKCEKCGYEDHRDYIAVKNLYGRGSLTLSTAPQMRDVTTNR</sequence>
<evidence type="ECO:0000259" key="2">
    <source>
        <dbReference type="Pfam" id="PF07282"/>
    </source>
</evidence>
<organism evidence="3">
    <name type="scientific">Sulfurisphaera javensis</name>
    <dbReference type="NCBI Taxonomy" id="2049879"/>
    <lineage>
        <taxon>Archaea</taxon>
        <taxon>Thermoproteota</taxon>
        <taxon>Thermoprotei</taxon>
        <taxon>Sulfolobales</taxon>
        <taxon>Sulfolobaceae</taxon>
        <taxon>Sulfurisphaera</taxon>
    </lineage>
</organism>
<dbReference type="RefSeq" id="WP_369610478.1">
    <property type="nucleotide sequence ID" value="NZ_AP031322.1"/>
</dbReference>
<name>A0AAT9GMW5_9CREN</name>
<dbReference type="InterPro" id="IPR010095">
    <property type="entry name" value="Cas12f1-like_TNB"/>
</dbReference>
<proteinExistence type="predicted"/>
<dbReference type="EMBL" id="AP031322">
    <property type="protein sequence ID" value="BFH72237.1"/>
    <property type="molecule type" value="Genomic_DNA"/>
</dbReference>
<keyword evidence="3" id="KW-0255">Endonuclease</keyword>
<dbReference type="GeneID" id="92353115"/>
<dbReference type="GO" id="GO:0004519">
    <property type="term" value="F:endonuclease activity"/>
    <property type="evidence" value="ECO:0007669"/>
    <property type="project" value="UniProtKB-KW"/>
</dbReference>
<dbReference type="KEGG" id="sjv:SJAV_01810"/>
<protein>
    <submittedName>
        <fullName evidence="3">RNA-guided endonuclease TnpB family protein</fullName>
    </submittedName>
</protein>
<feature type="domain" description="Cas12f1-like TNB" evidence="2">
    <location>
        <begin position="237"/>
        <end position="301"/>
    </location>
</feature>
<reference evidence="3" key="1">
    <citation type="submission" date="2024-03" db="EMBL/GenBank/DDBJ databases">
        <title>Complete genome sequence of Sulfurisphaera javensis strain KD-1.</title>
        <authorList>
            <person name="Sakai H."/>
            <person name="Nur N."/>
            <person name="Suwanto A."/>
            <person name="Kurosawa N."/>
        </authorList>
    </citation>
    <scope>NUCLEOTIDE SEQUENCE</scope>
    <source>
        <strain evidence="3">KD-1</strain>
    </source>
</reference>
<evidence type="ECO:0000313" key="3">
    <source>
        <dbReference type="EMBL" id="BFH72237.1"/>
    </source>
</evidence>
<dbReference type="Pfam" id="PF07282">
    <property type="entry name" value="Cas12f1-like_TNB"/>
    <property type="match status" value="1"/>
</dbReference>
<keyword evidence="3" id="KW-0378">Hydrolase</keyword>
<keyword evidence="1" id="KW-0238">DNA-binding</keyword>
<gene>
    <name evidence="3" type="ORF">SJAV_01810</name>
</gene>